<keyword evidence="1" id="KW-0472">Membrane</keyword>
<keyword evidence="1" id="KW-1133">Transmembrane helix</keyword>
<dbReference type="EMBL" id="LBVL01000001">
    <property type="protein sequence ID" value="KKQ86139.1"/>
    <property type="molecule type" value="Genomic_DNA"/>
</dbReference>
<feature type="transmembrane region" description="Helical" evidence="1">
    <location>
        <begin position="14"/>
        <end position="33"/>
    </location>
</feature>
<organism evidence="3 4">
    <name type="scientific">Candidatus Woesebacteria bacterium GW2011_GWB1_38_8</name>
    <dbReference type="NCBI Taxonomy" id="1618570"/>
    <lineage>
        <taxon>Bacteria</taxon>
        <taxon>Candidatus Woeseibacteriota</taxon>
    </lineage>
</organism>
<reference evidence="3 4" key="1">
    <citation type="journal article" date="2015" name="Nature">
        <title>rRNA introns, odd ribosomes, and small enigmatic genomes across a large radiation of phyla.</title>
        <authorList>
            <person name="Brown C.T."/>
            <person name="Hug L.A."/>
            <person name="Thomas B.C."/>
            <person name="Sharon I."/>
            <person name="Castelle C.J."/>
            <person name="Singh A."/>
            <person name="Wilkins M.J."/>
            <person name="Williams K.H."/>
            <person name="Banfield J.F."/>
        </authorList>
    </citation>
    <scope>NUCLEOTIDE SEQUENCE [LARGE SCALE GENOMIC DNA]</scope>
</reference>
<comment type="caution">
    <text evidence="3">The sequence shown here is derived from an EMBL/GenBank/DDBJ whole genome shotgun (WGS) entry which is preliminary data.</text>
</comment>
<keyword evidence="1" id="KW-0812">Transmembrane</keyword>
<dbReference type="Pfam" id="PF13231">
    <property type="entry name" value="PMT_2"/>
    <property type="match status" value="1"/>
</dbReference>
<name>A0A0G0NJT2_9BACT</name>
<protein>
    <recommendedName>
        <fullName evidence="2">Glycosyltransferase RgtA/B/C/D-like domain-containing protein</fullName>
    </recommendedName>
</protein>
<dbReference type="Proteomes" id="UP000034081">
    <property type="component" value="Unassembled WGS sequence"/>
</dbReference>
<feature type="transmembrane region" description="Helical" evidence="1">
    <location>
        <begin position="291"/>
        <end position="311"/>
    </location>
</feature>
<feature type="transmembrane region" description="Helical" evidence="1">
    <location>
        <begin position="177"/>
        <end position="207"/>
    </location>
</feature>
<feature type="transmembrane region" description="Helical" evidence="1">
    <location>
        <begin position="213"/>
        <end position="233"/>
    </location>
</feature>
<feature type="transmembrane region" description="Helical" evidence="1">
    <location>
        <begin position="154"/>
        <end position="170"/>
    </location>
</feature>
<dbReference type="STRING" id="1618570.UT08_C0001G0005"/>
<evidence type="ECO:0000256" key="1">
    <source>
        <dbReference type="SAM" id="Phobius"/>
    </source>
</evidence>
<feature type="domain" description="Glycosyltransferase RgtA/B/C/D-like" evidence="2">
    <location>
        <begin position="92"/>
        <end position="225"/>
    </location>
</feature>
<feature type="transmembrane region" description="Helical" evidence="1">
    <location>
        <begin position="101"/>
        <end position="120"/>
    </location>
</feature>
<dbReference type="InterPro" id="IPR038731">
    <property type="entry name" value="RgtA/B/C-like"/>
</dbReference>
<feature type="transmembrane region" description="Helical" evidence="1">
    <location>
        <begin position="75"/>
        <end position="95"/>
    </location>
</feature>
<gene>
    <name evidence="3" type="ORF">UT08_C0001G0005</name>
</gene>
<sequence>MKNYLRYLLQNKEVVKLLSLLLVIILGTLIRFYKFPQRINYGPEQAMSLIVSGNYIREKPSLLGQRYFRETSKGYTLFSGAIFNYSLVPLEYIFNHNIVPITAYFTILNILTGVILYFIVRKLINAKVAFFATLVFLFDPIMINHSLFLWNYNYLPLIFLVSLHLLYLFFSKKKIKYIFLLGILAGVGVSIQLLYIFPLFLLLVSVVFTERKLSHFITFIAGSIIGNLPMVLFDLRHDFYHIKTAYVYFYETILTGRGGGVMYYHILYLWIIFAIVGGYVLYLIFNKNIYLGYITIFSYIYLSITSPYVNLQKAIGMPEGLAAVDVYSAAQIIATDSESCGSFNVIEVIDFDTRAHVLRYPLIFKYGKTPLGYINYKEVECVYSLSEEKYNYNEADFWEINEIKPFSVEKIASLNKNYAVFKLTHD</sequence>
<evidence type="ECO:0000313" key="3">
    <source>
        <dbReference type="EMBL" id="KKQ86139.1"/>
    </source>
</evidence>
<proteinExistence type="predicted"/>
<evidence type="ECO:0000313" key="4">
    <source>
        <dbReference type="Proteomes" id="UP000034081"/>
    </source>
</evidence>
<accession>A0A0G0NJT2</accession>
<feature type="transmembrane region" description="Helical" evidence="1">
    <location>
        <begin position="127"/>
        <end position="148"/>
    </location>
</feature>
<evidence type="ECO:0000259" key="2">
    <source>
        <dbReference type="Pfam" id="PF13231"/>
    </source>
</evidence>
<feature type="transmembrane region" description="Helical" evidence="1">
    <location>
        <begin position="266"/>
        <end position="285"/>
    </location>
</feature>
<dbReference type="AlphaFoldDB" id="A0A0G0NJT2"/>